<evidence type="ECO:0000313" key="6">
    <source>
        <dbReference type="Proteomes" id="UP001429745"/>
    </source>
</evidence>
<dbReference type="Proteomes" id="UP001429745">
    <property type="component" value="Unassembled WGS sequence"/>
</dbReference>
<feature type="transmembrane region" description="Helical" evidence="3">
    <location>
        <begin position="101"/>
        <end position="125"/>
    </location>
</feature>
<evidence type="ECO:0000256" key="3">
    <source>
        <dbReference type="SAM" id="Phobius"/>
    </source>
</evidence>
<dbReference type="InterPro" id="IPR027383">
    <property type="entry name" value="Znf_put"/>
</dbReference>
<dbReference type="EMBL" id="JABACI010000001">
    <property type="protein sequence ID" value="NLP82278.1"/>
    <property type="molecule type" value="Genomic_DNA"/>
</dbReference>
<evidence type="ECO:0000256" key="2">
    <source>
        <dbReference type="ARBA" id="ARBA00023163"/>
    </source>
</evidence>
<dbReference type="RefSeq" id="WP_168910805.1">
    <property type="nucleotide sequence ID" value="NZ_JABACI010000001.1"/>
</dbReference>
<evidence type="ECO:0000313" key="5">
    <source>
        <dbReference type="EMBL" id="NLP82278.1"/>
    </source>
</evidence>
<sequence>MNPGHAEVAEWDAAYLLGALSPSDRRRYEEHLEDCPICRAAIGELAPTLGLLGRITPERADSMLTVGVPDGGPDPRRRDELIALGRARPSTSRPPRRRRGWAWTGGIVAAAGVAAAIVVAVMLVIAPGFRSIEVVALDPVVDVPWTATVELSDAAWGTRLEMECRYAGEDGGDGGSSKSWPYALVVIDAEGTATQLSTWRARPGTTARLSAGTALDAGDIVAIEIRALEDDIVLMRSELDGAPESG</sequence>
<evidence type="ECO:0000256" key="1">
    <source>
        <dbReference type="ARBA" id="ARBA00023015"/>
    </source>
</evidence>
<keyword evidence="2" id="KW-0804">Transcription</keyword>
<keyword evidence="3" id="KW-0812">Transmembrane</keyword>
<keyword evidence="1" id="KW-0805">Transcription regulation</keyword>
<dbReference type="Pfam" id="PF13490">
    <property type="entry name" value="zf-HC2"/>
    <property type="match status" value="1"/>
</dbReference>
<keyword evidence="6" id="KW-1185">Reference proteome</keyword>
<protein>
    <submittedName>
        <fullName evidence="5">Zf-HC2 domain-containing protein</fullName>
    </submittedName>
</protein>
<dbReference type="InterPro" id="IPR041916">
    <property type="entry name" value="Anti_sigma_zinc_sf"/>
</dbReference>
<feature type="domain" description="Putative zinc-finger" evidence="4">
    <location>
        <begin position="14"/>
        <end position="39"/>
    </location>
</feature>
<keyword evidence="3" id="KW-1133">Transmembrane helix</keyword>
<evidence type="ECO:0000259" key="4">
    <source>
        <dbReference type="Pfam" id="PF13490"/>
    </source>
</evidence>
<gene>
    <name evidence="5" type="ORF">HF576_00285</name>
</gene>
<accession>A0ABX1K7E8</accession>
<reference evidence="5 6" key="1">
    <citation type="submission" date="2020-04" db="EMBL/GenBank/DDBJ databases">
        <title>CFH 90308 Microbacterium sp.</title>
        <authorList>
            <person name="Nie G."/>
            <person name="Ming H."/>
            <person name="Xia T."/>
        </authorList>
    </citation>
    <scope>NUCLEOTIDE SEQUENCE [LARGE SCALE GENOMIC DNA]</scope>
    <source>
        <strain evidence="5 6">CFH 90308</strain>
    </source>
</reference>
<proteinExistence type="predicted"/>
<organism evidence="5 6">
    <name type="scientific">Microbacterium salsuginis</name>
    <dbReference type="NCBI Taxonomy" id="2722803"/>
    <lineage>
        <taxon>Bacteria</taxon>
        <taxon>Bacillati</taxon>
        <taxon>Actinomycetota</taxon>
        <taxon>Actinomycetes</taxon>
        <taxon>Micrococcales</taxon>
        <taxon>Microbacteriaceae</taxon>
        <taxon>Microbacterium</taxon>
    </lineage>
</organism>
<dbReference type="Gene3D" id="1.10.10.1320">
    <property type="entry name" value="Anti-sigma factor, zinc-finger domain"/>
    <property type="match status" value="1"/>
</dbReference>
<keyword evidence="3" id="KW-0472">Membrane</keyword>
<comment type="caution">
    <text evidence="5">The sequence shown here is derived from an EMBL/GenBank/DDBJ whole genome shotgun (WGS) entry which is preliminary data.</text>
</comment>
<name>A0ABX1K7E8_9MICO</name>